<evidence type="ECO:0000313" key="3">
    <source>
        <dbReference type="Proteomes" id="UP000779574"/>
    </source>
</evidence>
<dbReference type="InterPro" id="IPR009057">
    <property type="entry name" value="Homeodomain-like_sf"/>
</dbReference>
<evidence type="ECO:0000256" key="1">
    <source>
        <dbReference type="SAM" id="MobiDB-lite"/>
    </source>
</evidence>
<feature type="compositionally biased region" description="Polar residues" evidence="1">
    <location>
        <begin position="71"/>
        <end position="84"/>
    </location>
</feature>
<gene>
    <name evidence="2" type="ORF">KCU76_g18911</name>
</gene>
<dbReference type="AlphaFoldDB" id="A0A9P8DXD5"/>
<protein>
    <submittedName>
        <fullName evidence="2">Uncharacterized protein</fullName>
    </submittedName>
</protein>
<name>A0A9P8DXD5_AURME</name>
<comment type="caution">
    <text evidence="2">The sequence shown here is derived from an EMBL/GenBank/DDBJ whole genome shotgun (WGS) entry which is preliminary data.</text>
</comment>
<feature type="compositionally biased region" description="Acidic residues" evidence="1">
    <location>
        <begin position="206"/>
        <end position="217"/>
    </location>
</feature>
<dbReference type="EMBL" id="JAHFXF010001769">
    <property type="protein sequence ID" value="KAG9663341.1"/>
    <property type="molecule type" value="Genomic_DNA"/>
</dbReference>
<dbReference type="SUPFAM" id="SSF46689">
    <property type="entry name" value="Homeodomain-like"/>
    <property type="match status" value="1"/>
</dbReference>
<feature type="region of interest" description="Disordered" evidence="1">
    <location>
        <begin position="202"/>
        <end position="233"/>
    </location>
</feature>
<evidence type="ECO:0000313" key="2">
    <source>
        <dbReference type="EMBL" id="KAG9663341.1"/>
    </source>
</evidence>
<accession>A0A9P8DXD5</accession>
<feature type="non-terminal residue" evidence="2">
    <location>
        <position position="233"/>
    </location>
</feature>
<dbReference type="Proteomes" id="UP000779574">
    <property type="component" value="Unassembled WGS sequence"/>
</dbReference>
<sequence>MPLSETELTLVEAMYMNNHDVKAVLQVLPHAVVSTLYRQKKNFDTFGSIHNPSTTKKRRLRKPVVPDAEAHTNSPESESPQPKNLLSETDRTVEMLFSQGCSVRVVQTWFPNRPKSSLYRMQKNFQTFGTVRKPETMHKKKGRPPAVTSEMKQWLVELVKDGKEMWQRDLAYELYTKFGVFVSASTISRLLKEQNVVKTLGPVESADTDTAPEEDSDTLITEDPTLDPLLQWP</sequence>
<reference evidence="2" key="2">
    <citation type="submission" date="2021-08" db="EMBL/GenBank/DDBJ databases">
        <authorList>
            <person name="Gostincar C."/>
            <person name="Sun X."/>
            <person name="Song Z."/>
            <person name="Gunde-Cimerman N."/>
        </authorList>
    </citation>
    <scope>NUCLEOTIDE SEQUENCE</scope>
    <source>
        <strain evidence="2">EXF-9911</strain>
    </source>
</reference>
<proteinExistence type="predicted"/>
<reference evidence="2" key="1">
    <citation type="journal article" date="2021" name="J Fungi (Basel)">
        <title>Virulence traits and population genomics of the black yeast Aureobasidium melanogenum.</title>
        <authorList>
            <person name="Cernosa A."/>
            <person name="Sun X."/>
            <person name="Gostincar C."/>
            <person name="Fang C."/>
            <person name="Gunde-Cimerman N."/>
            <person name="Song Z."/>
        </authorList>
    </citation>
    <scope>NUCLEOTIDE SEQUENCE</scope>
    <source>
        <strain evidence="2">EXF-9911</strain>
    </source>
</reference>
<organism evidence="2 3">
    <name type="scientific">Aureobasidium melanogenum</name>
    <name type="common">Aureobasidium pullulans var. melanogenum</name>
    <dbReference type="NCBI Taxonomy" id="46634"/>
    <lineage>
        <taxon>Eukaryota</taxon>
        <taxon>Fungi</taxon>
        <taxon>Dikarya</taxon>
        <taxon>Ascomycota</taxon>
        <taxon>Pezizomycotina</taxon>
        <taxon>Dothideomycetes</taxon>
        <taxon>Dothideomycetidae</taxon>
        <taxon>Dothideales</taxon>
        <taxon>Saccotheciaceae</taxon>
        <taxon>Aureobasidium</taxon>
    </lineage>
</organism>
<feature type="region of interest" description="Disordered" evidence="1">
    <location>
        <begin position="44"/>
        <end position="84"/>
    </location>
</feature>
<dbReference type="OrthoDB" id="3647574at2759"/>